<keyword evidence="2" id="KW-0732">Signal</keyword>
<keyword evidence="5" id="KW-1185">Reference proteome</keyword>
<proteinExistence type="predicted"/>
<dbReference type="EMBL" id="BPQQ01000054">
    <property type="protein sequence ID" value="GJE02358.1"/>
    <property type="molecule type" value="Genomic_DNA"/>
</dbReference>
<protein>
    <recommendedName>
        <fullName evidence="3">PepSY domain-containing protein</fullName>
    </recommendedName>
</protein>
<reference evidence="4" key="1">
    <citation type="journal article" date="2021" name="Front. Microbiol.">
        <title>Comprehensive Comparative Genomics and Phenotyping of Methylobacterium Species.</title>
        <authorList>
            <person name="Alessa O."/>
            <person name="Ogura Y."/>
            <person name="Fujitani Y."/>
            <person name="Takami H."/>
            <person name="Hayashi T."/>
            <person name="Sahin N."/>
            <person name="Tani A."/>
        </authorList>
    </citation>
    <scope>NUCLEOTIDE SEQUENCE</scope>
    <source>
        <strain evidence="4">DSM 17168</strain>
    </source>
</reference>
<feature type="signal peptide" evidence="2">
    <location>
        <begin position="1"/>
        <end position="20"/>
    </location>
</feature>
<evidence type="ECO:0000259" key="3">
    <source>
        <dbReference type="Pfam" id="PF03413"/>
    </source>
</evidence>
<evidence type="ECO:0000256" key="2">
    <source>
        <dbReference type="SAM" id="SignalP"/>
    </source>
</evidence>
<dbReference type="InterPro" id="IPR025711">
    <property type="entry name" value="PepSY"/>
</dbReference>
<feature type="domain" description="PepSY" evidence="3">
    <location>
        <begin position="61"/>
        <end position="120"/>
    </location>
</feature>
<comment type="caution">
    <text evidence="4">The sequence shown here is derived from an EMBL/GenBank/DDBJ whole genome shotgun (WGS) entry which is preliminary data.</text>
</comment>
<feature type="region of interest" description="Disordered" evidence="1">
    <location>
        <begin position="21"/>
        <end position="53"/>
    </location>
</feature>
<evidence type="ECO:0000313" key="5">
    <source>
        <dbReference type="Proteomes" id="UP001055153"/>
    </source>
</evidence>
<accession>A0ABQ4SKU1</accession>
<dbReference type="RefSeq" id="WP_238238372.1">
    <property type="nucleotide sequence ID" value="NZ_BPQQ01000054.1"/>
</dbReference>
<evidence type="ECO:0000313" key="4">
    <source>
        <dbReference type="EMBL" id="GJE02358.1"/>
    </source>
</evidence>
<dbReference type="Pfam" id="PF03413">
    <property type="entry name" value="PepSY"/>
    <property type="match status" value="2"/>
</dbReference>
<sequence>MLKPCVAIGAVALFTSVALAQTSPPPAAPSPGATARPESGTARGTNTRGHTSEYRAAQAAKVTLTQAIETAESKGQGRAVEVDFEIENNVPQYEVKVLGTDGKLIEHHVDANTGQVIKSENHPIEGFFKRLKPADVQNARTSLKQAVAAAEQKAGGKAVGAEVEHEANSVQYEITVANGDRTQKVKVDANGQIVSQN</sequence>
<evidence type="ECO:0000256" key="1">
    <source>
        <dbReference type="SAM" id="MobiDB-lite"/>
    </source>
</evidence>
<dbReference type="Proteomes" id="UP001055153">
    <property type="component" value="Unassembled WGS sequence"/>
</dbReference>
<organism evidence="4 5">
    <name type="scientific">Methylobacterium isbiliense</name>
    <dbReference type="NCBI Taxonomy" id="315478"/>
    <lineage>
        <taxon>Bacteria</taxon>
        <taxon>Pseudomonadati</taxon>
        <taxon>Pseudomonadota</taxon>
        <taxon>Alphaproteobacteria</taxon>
        <taxon>Hyphomicrobiales</taxon>
        <taxon>Methylobacteriaceae</taxon>
        <taxon>Methylobacterium</taxon>
    </lineage>
</organism>
<feature type="domain" description="PepSY" evidence="3">
    <location>
        <begin position="142"/>
        <end position="190"/>
    </location>
</feature>
<reference evidence="4" key="2">
    <citation type="submission" date="2021-08" db="EMBL/GenBank/DDBJ databases">
        <authorList>
            <person name="Tani A."/>
            <person name="Ola A."/>
            <person name="Ogura Y."/>
            <person name="Katsura K."/>
            <person name="Hayashi T."/>
        </authorList>
    </citation>
    <scope>NUCLEOTIDE SEQUENCE</scope>
    <source>
        <strain evidence="4">DSM 17168</strain>
    </source>
</reference>
<name>A0ABQ4SKU1_9HYPH</name>
<feature type="chain" id="PRO_5045276971" description="PepSY domain-containing protein" evidence="2">
    <location>
        <begin position="21"/>
        <end position="197"/>
    </location>
</feature>
<gene>
    <name evidence="4" type="ORF">GMJLKIPL_4305</name>
</gene>
<dbReference type="Gene3D" id="3.10.450.40">
    <property type="match status" value="2"/>
</dbReference>